<dbReference type="RefSeq" id="WP_243839255.1">
    <property type="nucleotide sequence ID" value="NZ_SOAU01000001.1"/>
</dbReference>
<evidence type="ECO:0000313" key="2">
    <source>
        <dbReference type="Proteomes" id="UP000294558"/>
    </source>
</evidence>
<organism evidence="1 2">
    <name type="scientific">Ilumatobacter fluminis</name>
    <dbReference type="NCBI Taxonomy" id="467091"/>
    <lineage>
        <taxon>Bacteria</taxon>
        <taxon>Bacillati</taxon>
        <taxon>Actinomycetota</taxon>
        <taxon>Acidimicrobiia</taxon>
        <taxon>Acidimicrobiales</taxon>
        <taxon>Ilumatobacteraceae</taxon>
        <taxon>Ilumatobacter</taxon>
    </lineage>
</organism>
<comment type="caution">
    <text evidence="1">The sequence shown here is derived from an EMBL/GenBank/DDBJ whole genome shotgun (WGS) entry which is preliminary data.</text>
</comment>
<dbReference type="Pfam" id="PF13671">
    <property type="entry name" value="AAA_33"/>
    <property type="match status" value="1"/>
</dbReference>
<evidence type="ECO:0000313" key="1">
    <source>
        <dbReference type="EMBL" id="TDT17530.1"/>
    </source>
</evidence>
<name>A0A4R7I2S4_9ACTN</name>
<dbReference type="EMBL" id="SOAU01000001">
    <property type="protein sequence ID" value="TDT17530.1"/>
    <property type="molecule type" value="Genomic_DNA"/>
</dbReference>
<accession>A0A4R7I2S4</accession>
<keyword evidence="1" id="KW-0418">Kinase</keyword>
<dbReference type="SUPFAM" id="SSF52540">
    <property type="entry name" value="P-loop containing nucleoside triphosphate hydrolases"/>
    <property type="match status" value="1"/>
</dbReference>
<dbReference type="InterPro" id="IPR027417">
    <property type="entry name" value="P-loop_NTPase"/>
</dbReference>
<reference evidence="1 2" key="1">
    <citation type="submission" date="2019-03" db="EMBL/GenBank/DDBJ databases">
        <title>Sequencing the genomes of 1000 actinobacteria strains.</title>
        <authorList>
            <person name="Klenk H.-P."/>
        </authorList>
    </citation>
    <scope>NUCLEOTIDE SEQUENCE [LARGE SCALE GENOMIC DNA]</scope>
    <source>
        <strain evidence="1 2">DSM 18936</strain>
    </source>
</reference>
<dbReference type="PANTHER" id="PTHR37807:SF3">
    <property type="entry name" value="OS07G0160300 PROTEIN"/>
    <property type="match status" value="1"/>
</dbReference>
<dbReference type="AlphaFoldDB" id="A0A4R7I2S4"/>
<sequence length="168" mass="18222">MVFAGLPGVGKTTISGSLCRRTGASFVRIDAIEIGLQRTGPVPPGGLGATGYEIAHHVVRSMLLEQLHVVVDAVNPVGEARRGWSDLANELDVRLLSVEVVCGDADVHRRRVEQRTADLPGHDLPTWHDVVDLAYEPWPDVDLVVDSTRPTDDVVGEILRRLEPPGGR</sequence>
<dbReference type="GO" id="GO:0016301">
    <property type="term" value="F:kinase activity"/>
    <property type="evidence" value="ECO:0007669"/>
    <property type="project" value="UniProtKB-KW"/>
</dbReference>
<dbReference type="PANTHER" id="PTHR37807">
    <property type="entry name" value="OS07G0160300 PROTEIN"/>
    <property type="match status" value="1"/>
</dbReference>
<proteinExistence type="predicted"/>
<protein>
    <submittedName>
        <fullName evidence="1">Putative kinase</fullName>
    </submittedName>
</protein>
<gene>
    <name evidence="1" type="ORF">BDK89_3140</name>
</gene>
<dbReference type="Proteomes" id="UP000294558">
    <property type="component" value="Unassembled WGS sequence"/>
</dbReference>
<keyword evidence="2" id="KW-1185">Reference proteome</keyword>
<dbReference type="Gene3D" id="3.40.50.300">
    <property type="entry name" value="P-loop containing nucleotide triphosphate hydrolases"/>
    <property type="match status" value="1"/>
</dbReference>
<keyword evidence="1" id="KW-0808">Transferase</keyword>